<evidence type="ECO:0000313" key="3">
    <source>
        <dbReference type="Proteomes" id="UP000054498"/>
    </source>
</evidence>
<dbReference type="EMBL" id="KK100368">
    <property type="protein sequence ID" value="KIZ06465.1"/>
    <property type="molecule type" value="Genomic_DNA"/>
</dbReference>
<dbReference type="AlphaFoldDB" id="A0A0D2MV95"/>
<evidence type="ECO:0000259" key="1">
    <source>
        <dbReference type="Pfam" id="PF03644"/>
    </source>
</evidence>
<dbReference type="STRING" id="145388.A0A0D2MV95"/>
<dbReference type="PANTHER" id="PTHR13246:SF1">
    <property type="entry name" value="CYTOSOLIC ENDO-BETA-N-ACETYLGLUCOSAMINIDASE"/>
    <property type="match status" value="1"/>
</dbReference>
<dbReference type="InterPro" id="IPR032979">
    <property type="entry name" value="ENGase"/>
</dbReference>
<dbReference type="PANTHER" id="PTHR13246">
    <property type="entry name" value="ENDO BETA N-ACETYLGLUCOSAMINIDASE"/>
    <property type="match status" value="1"/>
</dbReference>
<dbReference type="Pfam" id="PF03644">
    <property type="entry name" value="Glyco_hydro_85"/>
    <property type="match status" value="1"/>
</dbReference>
<dbReference type="RefSeq" id="XP_013905484.1">
    <property type="nucleotide sequence ID" value="XM_014050030.1"/>
</dbReference>
<gene>
    <name evidence="2" type="ORF">MNEG_1484</name>
</gene>
<proteinExistence type="predicted"/>
<sequence>MPRLLQGWLINIENPLSHRQLQNLKHFLGHLRARLHSAVPHSEVIWYDAVTTRGRLHWQNGLTPLNEPFFDLCDGLFTNYAWQQDTPRRAAAAAGGRATDVYFGFDVFGRGTFGGGGLGVTNALTAITKAGVSAALFAPGWTLECHERSEFEAVQELWWRRVREPRSTAWGFA</sequence>
<feature type="domain" description="Cytosolic endo-beta-N-acetylglucosaminidase TIM barrel" evidence="1">
    <location>
        <begin position="6"/>
        <end position="161"/>
    </location>
</feature>
<dbReference type="Proteomes" id="UP000054498">
    <property type="component" value="Unassembled WGS sequence"/>
</dbReference>
<accession>A0A0D2MV95</accession>
<protein>
    <recommendedName>
        <fullName evidence="1">Cytosolic endo-beta-N-acetylglucosaminidase TIM barrel domain-containing protein</fullName>
    </recommendedName>
</protein>
<dbReference type="KEGG" id="mng:MNEG_1484"/>
<reference evidence="2 3" key="1">
    <citation type="journal article" date="2013" name="BMC Genomics">
        <title>Reconstruction of the lipid metabolism for the microalga Monoraphidium neglectum from its genome sequence reveals characteristics suitable for biofuel production.</title>
        <authorList>
            <person name="Bogen C."/>
            <person name="Al-Dilaimi A."/>
            <person name="Albersmeier A."/>
            <person name="Wichmann J."/>
            <person name="Grundmann M."/>
            <person name="Rupp O."/>
            <person name="Lauersen K.J."/>
            <person name="Blifernez-Klassen O."/>
            <person name="Kalinowski J."/>
            <person name="Goesmann A."/>
            <person name="Mussgnug J.H."/>
            <person name="Kruse O."/>
        </authorList>
    </citation>
    <scope>NUCLEOTIDE SEQUENCE [LARGE SCALE GENOMIC DNA]</scope>
    <source>
        <strain evidence="2 3">SAG 48.87</strain>
    </source>
</reference>
<name>A0A0D2MV95_9CHLO</name>
<dbReference type="InterPro" id="IPR005201">
    <property type="entry name" value="TIM_ENGase"/>
</dbReference>
<dbReference type="GeneID" id="25732441"/>
<dbReference type="OrthoDB" id="284473at2759"/>
<dbReference type="GO" id="GO:0033925">
    <property type="term" value="F:mannosyl-glycoprotein endo-beta-N-acetylglucosaminidase activity"/>
    <property type="evidence" value="ECO:0007669"/>
    <property type="project" value="UniProtKB-EC"/>
</dbReference>
<dbReference type="GO" id="GO:0005829">
    <property type="term" value="C:cytosol"/>
    <property type="evidence" value="ECO:0007669"/>
    <property type="project" value="UniProtKB-SubCell"/>
</dbReference>
<keyword evidence="3" id="KW-1185">Reference proteome</keyword>
<organism evidence="2 3">
    <name type="scientific">Monoraphidium neglectum</name>
    <dbReference type="NCBI Taxonomy" id="145388"/>
    <lineage>
        <taxon>Eukaryota</taxon>
        <taxon>Viridiplantae</taxon>
        <taxon>Chlorophyta</taxon>
        <taxon>core chlorophytes</taxon>
        <taxon>Chlorophyceae</taxon>
        <taxon>CS clade</taxon>
        <taxon>Sphaeropleales</taxon>
        <taxon>Selenastraceae</taxon>
        <taxon>Monoraphidium</taxon>
    </lineage>
</organism>
<evidence type="ECO:0000313" key="2">
    <source>
        <dbReference type="EMBL" id="KIZ06465.1"/>
    </source>
</evidence>
<dbReference type="Gene3D" id="3.20.20.80">
    <property type="entry name" value="Glycosidases"/>
    <property type="match status" value="1"/>
</dbReference>